<evidence type="ECO:0000256" key="1">
    <source>
        <dbReference type="ARBA" id="ARBA00022737"/>
    </source>
</evidence>
<keyword evidence="5" id="KW-1185">Reference proteome</keyword>
<evidence type="ECO:0000256" key="2">
    <source>
        <dbReference type="PROSITE-ProRule" id="PRU00591"/>
    </source>
</evidence>
<organism evidence="4 5">
    <name type="scientific">Enterocloster alcoholdehydrogenati</name>
    <dbReference type="NCBI Taxonomy" id="2547410"/>
    <lineage>
        <taxon>Bacteria</taxon>
        <taxon>Bacillati</taxon>
        <taxon>Bacillota</taxon>
        <taxon>Clostridia</taxon>
        <taxon>Lachnospirales</taxon>
        <taxon>Lachnospiraceae</taxon>
        <taxon>Enterocloster</taxon>
    </lineage>
</organism>
<sequence length="378" mass="42177">MIKRKLKAIILAAALSISAAFTAVAANTTTMESCGAYLFEWRPVDCGDGQAFAILVGGNTINESDVILRRGYDYAYTFNPMTYSRPWGQVPDLVNIDGVWGIPENWSSLPEGAQPTTRIVLYTNNKNLSTNERYIDVVHLPGNVDTSTLPAEVRKYLINVDGSDAGAYEGTITAGWVTENNQKKYRKSDGTYVTNGWLNVDDESYYMDENGVMLADTITPDGVYVNANGEKTNYMPGWYQDAGGWHYILKNGHYAGATWIQDTDGKWYYMNIGTYMETDDITPDGYYVDANGVWDGKPSTQKNTVNLGPGVAKGWEPIDTGWKFKQEDGTYLTNSWHQDPDGKWYYLNEDGWMLKDQTTPDGYYVDANGVWNGASAEN</sequence>
<feature type="repeat" description="Cell wall-binding" evidence="2">
    <location>
        <begin position="333"/>
        <end position="353"/>
    </location>
</feature>
<name>A0ABQ0B291_9FIRM</name>
<accession>A0ABQ0B291</accession>
<evidence type="ECO:0008006" key="6">
    <source>
        <dbReference type="Google" id="ProtNLM"/>
    </source>
</evidence>
<feature type="chain" id="PRO_5047398988" description="Choline-binding protein" evidence="3">
    <location>
        <begin position="26"/>
        <end position="378"/>
    </location>
</feature>
<dbReference type="PROSITE" id="PS51170">
    <property type="entry name" value="CW"/>
    <property type="match status" value="2"/>
</dbReference>
<feature type="repeat" description="Cell wall-binding" evidence="2">
    <location>
        <begin position="194"/>
        <end position="213"/>
    </location>
</feature>
<evidence type="ECO:0000256" key="3">
    <source>
        <dbReference type="SAM" id="SignalP"/>
    </source>
</evidence>
<reference evidence="4 5" key="1">
    <citation type="submission" date="2024-04" db="EMBL/GenBank/DDBJ databases">
        <title>Defined microbial consortia suppress multidrug-resistant proinflammatory Enterobacteriaceae via ecological control.</title>
        <authorList>
            <person name="Furuichi M."/>
            <person name="Kawaguchi T."/>
            <person name="Pust M."/>
            <person name="Yasuma K."/>
            <person name="Plichta D."/>
            <person name="Hasegawa N."/>
            <person name="Ohya T."/>
            <person name="Bhattarai S."/>
            <person name="Sasajima S."/>
            <person name="Aoto Y."/>
            <person name="Tuganbaev T."/>
            <person name="Yaginuma M."/>
            <person name="Ueda M."/>
            <person name="Okahashi N."/>
            <person name="Amafuji K."/>
            <person name="Kiridooshi Y."/>
            <person name="Sugita K."/>
            <person name="Strazar M."/>
            <person name="Skelly A."/>
            <person name="Suda W."/>
            <person name="Hattori M."/>
            <person name="Nakamoto N."/>
            <person name="Caballero S."/>
            <person name="Norman J."/>
            <person name="Olle B."/>
            <person name="Tanoue T."/>
            <person name="Arita M."/>
            <person name="Bucci V."/>
            <person name="Atarashi K."/>
            <person name="Xavier R."/>
            <person name="Honda K."/>
        </authorList>
    </citation>
    <scope>NUCLEOTIDE SEQUENCE [LARGE SCALE GENOMIC DNA]</scope>
    <source>
        <strain evidence="5">f13</strain>
    </source>
</reference>
<comment type="caution">
    <text evidence="4">The sequence shown here is derived from an EMBL/GenBank/DDBJ whole genome shotgun (WGS) entry which is preliminary data.</text>
</comment>
<keyword evidence="1" id="KW-0677">Repeat</keyword>
<dbReference type="Pfam" id="PF19085">
    <property type="entry name" value="Choline_bind_2"/>
    <property type="match status" value="2"/>
</dbReference>
<dbReference type="EMBL" id="BAABXL010000001">
    <property type="protein sequence ID" value="GAA6270386.1"/>
    <property type="molecule type" value="Genomic_DNA"/>
</dbReference>
<gene>
    <name evidence="4" type="ORF">F130042H8_34460</name>
</gene>
<evidence type="ECO:0000313" key="4">
    <source>
        <dbReference type="EMBL" id="GAA6270386.1"/>
    </source>
</evidence>
<feature type="signal peptide" evidence="3">
    <location>
        <begin position="1"/>
        <end position="25"/>
    </location>
</feature>
<dbReference type="SUPFAM" id="SSF69360">
    <property type="entry name" value="Cell wall binding repeat"/>
    <property type="match status" value="2"/>
</dbReference>
<protein>
    <recommendedName>
        <fullName evidence="6">Choline-binding protein</fullName>
    </recommendedName>
</protein>
<proteinExistence type="predicted"/>
<dbReference type="Proteomes" id="UP001600894">
    <property type="component" value="Unassembled WGS sequence"/>
</dbReference>
<dbReference type="Gene3D" id="2.10.270.10">
    <property type="entry name" value="Cholin Binding"/>
    <property type="match status" value="3"/>
</dbReference>
<evidence type="ECO:0000313" key="5">
    <source>
        <dbReference type="Proteomes" id="UP001600894"/>
    </source>
</evidence>
<dbReference type="InterPro" id="IPR018337">
    <property type="entry name" value="Cell_wall/Cho-bd_repeat"/>
</dbReference>
<keyword evidence="3" id="KW-0732">Signal</keyword>
<dbReference type="RefSeq" id="WP_390470962.1">
    <property type="nucleotide sequence ID" value="NZ_BAABXL010000001.1"/>
</dbReference>
<dbReference type="Pfam" id="PF01473">
    <property type="entry name" value="Choline_bind_1"/>
    <property type="match status" value="1"/>
</dbReference>